<dbReference type="AlphaFoldDB" id="A0A432WDU8"/>
<dbReference type="EMBL" id="PIPO01000005">
    <property type="protein sequence ID" value="RUO31054.1"/>
    <property type="molecule type" value="Genomic_DNA"/>
</dbReference>
<keyword evidence="1" id="KW-0732">Signal</keyword>
<evidence type="ECO:0000313" key="2">
    <source>
        <dbReference type="EMBL" id="RUO31054.1"/>
    </source>
</evidence>
<name>A0A432WDU8_9GAMM</name>
<evidence type="ECO:0000313" key="3">
    <source>
        <dbReference type="Proteomes" id="UP000287823"/>
    </source>
</evidence>
<comment type="caution">
    <text evidence="2">The sequence shown here is derived from an EMBL/GenBank/DDBJ whole genome shotgun (WGS) entry which is preliminary data.</text>
</comment>
<proteinExistence type="predicted"/>
<feature type="signal peptide" evidence="1">
    <location>
        <begin position="1"/>
        <end position="27"/>
    </location>
</feature>
<dbReference type="Proteomes" id="UP000287823">
    <property type="component" value="Unassembled WGS sequence"/>
</dbReference>
<protein>
    <recommendedName>
        <fullName evidence="4">Transglutaminase-like domain-containing protein</fullName>
    </recommendedName>
</protein>
<evidence type="ECO:0008006" key="4">
    <source>
        <dbReference type="Google" id="ProtNLM"/>
    </source>
</evidence>
<feature type="chain" id="PRO_5019322880" description="Transglutaminase-like domain-containing protein" evidence="1">
    <location>
        <begin position="28"/>
        <end position="317"/>
    </location>
</feature>
<accession>A0A432WDU8</accession>
<evidence type="ECO:0000256" key="1">
    <source>
        <dbReference type="SAM" id="SignalP"/>
    </source>
</evidence>
<reference evidence="2 3" key="1">
    <citation type="journal article" date="2011" name="Front. Microbiol.">
        <title>Genomic signatures of strain selection and enhancement in Bacillus atrophaeus var. globigii, a historical biowarfare simulant.</title>
        <authorList>
            <person name="Gibbons H.S."/>
            <person name="Broomall S.M."/>
            <person name="McNew L.A."/>
            <person name="Daligault H."/>
            <person name="Chapman C."/>
            <person name="Bruce D."/>
            <person name="Karavis M."/>
            <person name="Krepps M."/>
            <person name="McGregor P.A."/>
            <person name="Hong C."/>
            <person name="Park K.H."/>
            <person name="Akmal A."/>
            <person name="Feldman A."/>
            <person name="Lin J.S."/>
            <person name="Chang W.E."/>
            <person name="Higgs B.W."/>
            <person name="Demirev P."/>
            <person name="Lindquist J."/>
            <person name="Liem A."/>
            <person name="Fochler E."/>
            <person name="Read T.D."/>
            <person name="Tapia R."/>
            <person name="Johnson S."/>
            <person name="Bishop-Lilly K.A."/>
            <person name="Detter C."/>
            <person name="Han C."/>
            <person name="Sozhamannan S."/>
            <person name="Rosenzweig C.N."/>
            <person name="Skowronski E.W."/>
        </authorList>
    </citation>
    <scope>NUCLEOTIDE SEQUENCE [LARGE SCALE GENOMIC DNA]</scope>
    <source>
        <strain evidence="2 3">Y4G10-17</strain>
    </source>
</reference>
<organism evidence="2 3">
    <name type="scientific">Aliidiomarina soli</name>
    <dbReference type="NCBI Taxonomy" id="1928574"/>
    <lineage>
        <taxon>Bacteria</taxon>
        <taxon>Pseudomonadati</taxon>
        <taxon>Pseudomonadota</taxon>
        <taxon>Gammaproteobacteria</taxon>
        <taxon>Alteromonadales</taxon>
        <taxon>Idiomarinaceae</taxon>
        <taxon>Aliidiomarina</taxon>
    </lineage>
</organism>
<gene>
    <name evidence="2" type="ORF">CWE14_11150</name>
</gene>
<sequence length="317" mass="35334">MCADRLLTNVSLLCALMLCLVSASASAELEFQRHADDQGLQLNYRFADHNGAPVELNVRTDRQSFISTPTNFRPLSSARLQREEHRQLLDFAHQQGWHDIEIQRQGQSLQVIAHQGPAEQQRERINAIQAHQQEAMQQVLARYYYASIQLHAGPDGYTPDHPRIAIESQAALTPFSDAVAAHLDQTSARETLQFLLRWLQQIPYDDMSNRLQSPGAGFITPTRLLYENHGDCDSKVTLLAALFANLHPEVNSHIVYLPGHAVFAVELELEDGDVSVPYAGQRLVVADPTGPAPMKVGEVARNYRSALHSGAVTIKDF</sequence>
<keyword evidence="3" id="KW-1185">Reference proteome</keyword>